<evidence type="ECO:0000256" key="1">
    <source>
        <dbReference type="ARBA" id="ARBA00010515"/>
    </source>
</evidence>
<accession>A0A5B2TL56</accession>
<dbReference type="PROSITE" id="PS01173">
    <property type="entry name" value="LIPASE_GDXG_HIS"/>
    <property type="match status" value="1"/>
</dbReference>
<dbReference type="SUPFAM" id="SSF53474">
    <property type="entry name" value="alpha/beta-Hydrolases"/>
    <property type="match status" value="1"/>
</dbReference>
<keyword evidence="5" id="KW-1185">Reference proteome</keyword>
<name>A0A5B2TL56_9PROT</name>
<dbReference type="PANTHER" id="PTHR48081:SF8">
    <property type="entry name" value="ALPHA_BETA HYDROLASE FOLD-3 DOMAIN-CONTAINING PROTEIN-RELATED"/>
    <property type="match status" value="1"/>
</dbReference>
<dbReference type="Gene3D" id="3.40.50.1820">
    <property type="entry name" value="alpha/beta hydrolase"/>
    <property type="match status" value="1"/>
</dbReference>
<sequence>MAAVHPDIRALMQKVREAGNPPFEALGPVAARKVHAERALALQSERDSLPVVQDLAADGVRVRLYRATPPEAGTAQPCLLFLHGGGWVLGSLETHDWVCRRLARLSGACVLAVDYRLAPEHPYPAAVEDCLTALRWLVAQAERLGIDATRIAVGGDSAGANLAAVLALMGRDGTAPASTCQLLFYPTVDLAITEESYARTTENMLLGASTMRWFIEQYVPRPEQRTEWQASPLRAASLAGLPVSFVLTAGHDPLRDEGRRYAARLEAEGVAVTALHLSGMTHGFLTMDRAAGPAAGVLDMAAKLLRETW</sequence>
<gene>
    <name evidence="4" type="ORF">F0Q34_02870</name>
</gene>
<dbReference type="Pfam" id="PF07859">
    <property type="entry name" value="Abhydrolase_3"/>
    <property type="match status" value="1"/>
</dbReference>
<keyword evidence="2 4" id="KW-0378">Hydrolase</keyword>
<reference evidence="4 5" key="1">
    <citation type="journal article" date="2015" name="Int. J. Syst. Evol. Microbiol.">
        <title>Roseomonas oryzae sp. nov., isolated from paddy rhizosphere soil.</title>
        <authorList>
            <person name="Ramaprasad E.V."/>
            <person name="Sasikala Ch."/>
            <person name="Ramana Ch.V."/>
        </authorList>
    </citation>
    <scope>NUCLEOTIDE SEQUENCE [LARGE SCALE GENOMIC DNA]</scope>
    <source>
        <strain evidence="4 5">KCTC 42542</strain>
    </source>
</reference>
<evidence type="ECO:0000313" key="5">
    <source>
        <dbReference type="Proteomes" id="UP000322110"/>
    </source>
</evidence>
<dbReference type="RefSeq" id="WP_149810613.1">
    <property type="nucleotide sequence ID" value="NZ_VUKA01000001.1"/>
</dbReference>
<organism evidence="4 5">
    <name type="scientific">Teichococcus oryzae</name>
    <dbReference type="NCBI Taxonomy" id="1608942"/>
    <lineage>
        <taxon>Bacteria</taxon>
        <taxon>Pseudomonadati</taxon>
        <taxon>Pseudomonadota</taxon>
        <taxon>Alphaproteobacteria</taxon>
        <taxon>Acetobacterales</taxon>
        <taxon>Roseomonadaceae</taxon>
        <taxon>Roseomonas</taxon>
    </lineage>
</organism>
<dbReference type="EMBL" id="VUKA01000001">
    <property type="protein sequence ID" value="KAA2214658.1"/>
    <property type="molecule type" value="Genomic_DNA"/>
</dbReference>
<dbReference type="PANTHER" id="PTHR48081">
    <property type="entry name" value="AB HYDROLASE SUPERFAMILY PROTEIN C4A8.06C"/>
    <property type="match status" value="1"/>
</dbReference>
<dbReference type="InterPro" id="IPR002168">
    <property type="entry name" value="Lipase_GDXG_HIS_AS"/>
</dbReference>
<feature type="domain" description="Alpha/beta hydrolase fold-3" evidence="3">
    <location>
        <begin position="79"/>
        <end position="285"/>
    </location>
</feature>
<dbReference type="GO" id="GO:0016787">
    <property type="term" value="F:hydrolase activity"/>
    <property type="evidence" value="ECO:0007669"/>
    <property type="project" value="UniProtKB-KW"/>
</dbReference>
<dbReference type="OrthoDB" id="9806180at2"/>
<evidence type="ECO:0000256" key="2">
    <source>
        <dbReference type="ARBA" id="ARBA00022801"/>
    </source>
</evidence>
<protein>
    <submittedName>
        <fullName evidence="4">Alpha/beta hydrolase</fullName>
    </submittedName>
</protein>
<dbReference type="AlphaFoldDB" id="A0A5B2TL56"/>
<dbReference type="InterPro" id="IPR029058">
    <property type="entry name" value="AB_hydrolase_fold"/>
</dbReference>
<dbReference type="InterPro" id="IPR050300">
    <property type="entry name" value="GDXG_lipolytic_enzyme"/>
</dbReference>
<dbReference type="FunFam" id="3.40.50.1820:FF:000089">
    <property type="entry name" value="Alpha/beta hydrolase"/>
    <property type="match status" value="1"/>
</dbReference>
<comment type="similarity">
    <text evidence="1">Belongs to the 'GDXG' lipolytic enzyme family.</text>
</comment>
<dbReference type="Proteomes" id="UP000322110">
    <property type="component" value="Unassembled WGS sequence"/>
</dbReference>
<evidence type="ECO:0000259" key="3">
    <source>
        <dbReference type="Pfam" id="PF07859"/>
    </source>
</evidence>
<evidence type="ECO:0000313" key="4">
    <source>
        <dbReference type="EMBL" id="KAA2214658.1"/>
    </source>
</evidence>
<proteinExistence type="inferred from homology"/>
<comment type="caution">
    <text evidence="4">The sequence shown here is derived from an EMBL/GenBank/DDBJ whole genome shotgun (WGS) entry which is preliminary data.</text>
</comment>
<dbReference type="InterPro" id="IPR013094">
    <property type="entry name" value="AB_hydrolase_3"/>
</dbReference>